<dbReference type="SUPFAM" id="SSF48208">
    <property type="entry name" value="Six-hairpin glycosidases"/>
    <property type="match status" value="1"/>
</dbReference>
<sequence length="382" mass="44056">MKKTILTLLALAMVSVTFAQDKANDVMKTLRLANDYFMAKYADPTLPTNVNRVRPSSLWTRAVYYEGLMALYEIDPQERYIDYTDRWANFHQWTPRNGVRTNDADDQCCGQTYADRYMQSGGEEKIAKIIENLNNQMKTPNTHKPEAKGALYGWWTWIDAIQMAMPLYMQIYKITGERKYADHAMKMYLWSRDTLVGGLFNEKEGLWWRDKDYVAPYTTPDGKNCYWSRGNGWVYAALVRCMNLLSPKDRYYKQLKKDFLLMSEALKNCQRQEDGLWNPSLVSYADFGGKEMTGTALFLYGMSWGIQKGYLKAKIYKPVCNRAWEGLVRDCVHPDGFLGWAQGTGKDPSAGQPLSYTKVPDFEDYGTGCFLLGGVEYYKLVK</sequence>
<evidence type="ECO:0000313" key="3">
    <source>
        <dbReference type="EMBL" id="SEF82247.1"/>
    </source>
</evidence>
<dbReference type="Pfam" id="PF07470">
    <property type="entry name" value="Glyco_hydro_88"/>
    <property type="match status" value="1"/>
</dbReference>
<evidence type="ECO:0000256" key="1">
    <source>
        <dbReference type="ARBA" id="ARBA00022801"/>
    </source>
</evidence>
<feature type="signal peptide" evidence="2">
    <location>
        <begin position="1"/>
        <end position="19"/>
    </location>
</feature>
<evidence type="ECO:0000313" key="4">
    <source>
        <dbReference type="Proteomes" id="UP000236735"/>
    </source>
</evidence>
<dbReference type="AlphaFoldDB" id="A0A1H5V722"/>
<dbReference type="PANTHER" id="PTHR33886:SF8">
    <property type="entry name" value="UNSATURATED RHAMNOGALACTURONAN HYDROLASE (EUROFUNG)"/>
    <property type="match status" value="1"/>
</dbReference>
<proteinExistence type="predicted"/>
<dbReference type="Gene3D" id="1.50.10.10">
    <property type="match status" value="1"/>
</dbReference>
<dbReference type="EMBL" id="FNUV01000004">
    <property type="protein sequence ID" value="SEF82247.1"/>
    <property type="molecule type" value="Genomic_DNA"/>
</dbReference>
<keyword evidence="1 3" id="KW-0378">Hydrolase</keyword>
<dbReference type="RefSeq" id="WP_103915687.1">
    <property type="nucleotide sequence ID" value="NZ_FNUV01000004.1"/>
</dbReference>
<protein>
    <submittedName>
        <fullName evidence="3">Rhamnogalacturonyl hydrolase YesR</fullName>
    </submittedName>
</protein>
<organism evidence="3 4">
    <name type="scientific">Xylanibacter ruminicola</name>
    <name type="common">Prevotella ruminicola</name>
    <dbReference type="NCBI Taxonomy" id="839"/>
    <lineage>
        <taxon>Bacteria</taxon>
        <taxon>Pseudomonadati</taxon>
        <taxon>Bacteroidota</taxon>
        <taxon>Bacteroidia</taxon>
        <taxon>Bacteroidales</taxon>
        <taxon>Prevotellaceae</taxon>
        <taxon>Xylanibacter</taxon>
    </lineage>
</organism>
<name>A0A1H5V722_XYLRU</name>
<keyword evidence="2" id="KW-0732">Signal</keyword>
<feature type="chain" id="PRO_5009286965" evidence="2">
    <location>
        <begin position="20"/>
        <end position="382"/>
    </location>
</feature>
<dbReference type="GO" id="GO:0005975">
    <property type="term" value="P:carbohydrate metabolic process"/>
    <property type="evidence" value="ECO:0007669"/>
    <property type="project" value="InterPro"/>
</dbReference>
<dbReference type="PANTHER" id="PTHR33886">
    <property type="entry name" value="UNSATURATED RHAMNOGALACTURONAN HYDROLASE (EUROFUNG)"/>
    <property type="match status" value="1"/>
</dbReference>
<dbReference type="Proteomes" id="UP000236735">
    <property type="component" value="Unassembled WGS sequence"/>
</dbReference>
<dbReference type="InterPro" id="IPR010905">
    <property type="entry name" value="Glyco_hydro_88"/>
</dbReference>
<reference evidence="3 4" key="1">
    <citation type="submission" date="2016-10" db="EMBL/GenBank/DDBJ databases">
        <authorList>
            <person name="de Groot N.N."/>
        </authorList>
    </citation>
    <scope>NUCLEOTIDE SEQUENCE [LARGE SCALE GENOMIC DNA]</scope>
    <source>
        <strain evidence="3 4">AR32</strain>
    </source>
</reference>
<dbReference type="InterPro" id="IPR052043">
    <property type="entry name" value="PolySaccharide_Degr_Enz"/>
</dbReference>
<evidence type="ECO:0000256" key="2">
    <source>
        <dbReference type="SAM" id="SignalP"/>
    </source>
</evidence>
<accession>A0A1H5V722</accession>
<dbReference type="InterPro" id="IPR012341">
    <property type="entry name" value="6hp_glycosidase-like_sf"/>
</dbReference>
<dbReference type="InterPro" id="IPR008928">
    <property type="entry name" value="6-hairpin_glycosidase_sf"/>
</dbReference>
<dbReference type="GO" id="GO:0016787">
    <property type="term" value="F:hydrolase activity"/>
    <property type="evidence" value="ECO:0007669"/>
    <property type="project" value="UniProtKB-KW"/>
</dbReference>
<gene>
    <name evidence="3" type="ORF">SAMN05216354_1740</name>
</gene>